<dbReference type="GO" id="GO:0030272">
    <property type="term" value="F:5-formyltetrahydrofolate cyclo-ligase activity"/>
    <property type="evidence" value="ECO:0007669"/>
    <property type="project" value="UniProtKB-EC"/>
</dbReference>
<comment type="caution">
    <text evidence="6">The sequence shown here is derived from an EMBL/GenBank/DDBJ whole genome shotgun (WGS) entry which is preliminary data.</text>
</comment>
<dbReference type="AlphaFoldDB" id="A0A4R2R0W7"/>
<dbReference type="Pfam" id="PF01812">
    <property type="entry name" value="5-FTHF_cyc-lig"/>
    <property type="match status" value="1"/>
</dbReference>
<dbReference type="GO" id="GO:0009396">
    <property type="term" value="P:folic acid-containing compound biosynthetic process"/>
    <property type="evidence" value="ECO:0007669"/>
    <property type="project" value="TreeGrafter"/>
</dbReference>
<dbReference type="EC" id="6.3.3.2" evidence="5"/>
<keyword evidence="6" id="KW-0436">Ligase</keyword>
<dbReference type="NCBIfam" id="TIGR02727">
    <property type="entry name" value="MTHFS_bact"/>
    <property type="match status" value="1"/>
</dbReference>
<dbReference type="InterPro" id="IPR037171">
    <property type="entry name" value="NagB/RpiA_transferase-like"/>
</dbReference>
<dbReference type="PANTHER" id="PTHR23407">
    <property type="entry name" value="ATPASE INHIBITOR/5-FORMYLTETRAHYDROFOLATE CYCLO-LIGASE"/>
    <property type="match status" value="1"/>
</dbReference>
<dbReference type="OrthoDB" id="3242798at2"/>
<evidence type="ECO:0000256" key="1">
    <source>
        <dbReference type="ARBA" id="ARBA00010638"/>
    </source>
</evidence>
<feature type="binding site" evidence="4">
    <location>
        <begin position="11"/>
        <end position="15"/>
    </location>
    <ligand>
        <name>ATP</name>
        <dbReference type="ChEBI" id="CHEBI:30616"/>
    </ligand>
</feature>
<evidence type="ECO:0000256" key="5">
    <source>
        <dbReference type="RuleBase" id="RU361279"/>
    </source>
</evidence>
<keyword evidence="5" id="KW-0460">Magnesium</keyword>
<keyword evidence="5" id="KW-0479">Metal-binding</keyword>
<organism evidence="6 7">
    <name type="scientific">Tamaricihabitans halophyticus</name>
    <dbReference type="NCBI Taxonomy" id="1262583"/>
    <lineage>
        <taxon>Bacteria</taxon>
        <taxon>Bacillati</taxon>
        <taxon>Actinomycetota</taxon>
        <taxon>Actinomycetes</taxon>
        <taxon>Pseudonocardiales</taxon>
        <taxon>Pseudonocardiaceae</taxon>
        <taxon>Tamaricihabitans</taxon>
    </lineage>
</organism>
<evidence type="ECO:0000256" key="3">
    <source>
        <dbReference type="ARBA" id="ARBA00022840"/>
    </source>
</evidence>
<keyword evidence="7" id="KW-1185">Reference proteome</keyword>
<dbReference type="Proteomes" id="UP000294911">
    <property type="component" value="Unassembled WGS sequence"/>
</dbReference>
<accession>A0A4R2R0W7</accession>
<keyword evidence="2 4" id="KW-0547">Nucleotide-binding</keyword>
<gene>
    <name evidence="6" type="ORF">EV191_105107</name>
</gene>
<evidence type="ECO:0000256" key="4">
    <source>
        <dbReference type="PIRSR" id="PIRSR006806-1"/>
    </source>
</evidence>
<comment type="similarity">
    <text evidence="1 5">Belongs to the 5-formyltetrahydrofolate cyclo-ligase family.</text>
</comment>
<dbReference type="GO" id="GO:0035999">
    <property type="term" value="P:tetrahydrofolate interconversion"/>
    <property type="evidence" value="ECO:0007669"/>
    <property type="project" value="TreeGrafter"/>
</dbReference>
<feature type="binding site" evidence="4">
    <location>
        <position position="62"/>
    </location>
    <ligand>
        <name>substrate</name>
    </ligand>
</feature>
<dbReference type="PIRSF" id="PIRSF006806">
    <property type="entry name" value="FTHF_cligase"/>
    <property type="match status" value="1"/>
</dbReference>
<evidence type="ECO:0000313" key="7">
    <source>
        <dbReference type="Proteomes" id="UP000294911"/>
    </source>
</evidence>
<dbReference type="Gene3D" id="3.40.50.10420">
    <property type="entry name" value="NagB/RpiA/CoA transferase-like"/>
    <property type="match status" value="1"/>
</dbReference>
<keyword evidence="3 4" id="KW-0067">ATP-binding</keyword>
<comment type="catalytic activity">
    <reaction evidence="5">
        <text>(6S)-5-formyl-5,6,7,8-tetrahydrofolate + ATP = (6R)-5,10-methenyltetrahydrofolate + ADP + phosphate</text>
        <dbReference type="Rhea" id="RHEA:10488"/>
        <dbReference type="ChEBI" id="CHEBI:30616"/>
        <dbReference type="ChEBI" id="CHEBI:43474"/>
        <dbReference type="ChEBI" id="CHEBI:57455"/>
        <dbReference type="ChEBI" id="CHEBI:57457"/>
        <dbReference type="ChEBI" id="CHEBI:456216"/>
        <dbReference type="EC" id="6.3.3.2"/>
    </reaction>
</comment>
<name>A0A4R2R0W7_9PSEU</name>
<dbReference type="GO" id="GO:0046872">
    <property type="term" value="F:metal ion binding"/>
    <property type="evidence" value="ECO:0007669"/>
    <property type="project" value="UniProtKB-KW"/>
</dbReference>
<evidence type="ECO:0000313" key="6">
    <source>
        <dbReference type="EMBL" id="TCP53045.1"/>
    </source>
</evidence>
<dbReference type="SUPFAM" id="SSF100950">
    <property type="entry name" value="NagB/RpiA/CoA transferase-like"/>
    <property type="match status" value="1"/>
</dbReference>
<comment type="cofactor">
    <cofactor evidence="5">
        <name>Mg(2+)</name>
        <dbReference type="ChEBI" id="CHEBI:18420"/>
    </cofactor>
</comment>
<evidence type="ECO:0000256" key="2">
    <source>
        <dbReference type="ARBA" id="ARBA00022741"/>
    </source>
</evidence>
<proteinExistence type="inferred from homology"/>
<feature type="binding site" evidence="4">
    <location>
        <position position="57"/>
    </location>
    <ligand>
        <name>substrate</name>
    </ligand>
</feature>
<dbReference type="PANTHER" id="PTHR23407:SF1">
    <property type="entry name" value="5-FORMYLTETRAHYDROFOLATE CYCLO-LIGASE"/>
    <property type="match status" value="1"/>
</dbReference>
<sequence>MAEPGNEFPTKPQWRKQLRAARRARTAEQWASEAATLTHTLLNSNVIAEARTLGCYLPMPDEPGSVAMLDALRTAGKRLLLPVVQGEQLDWVAYTGSDALTTGAFGLAEPTGERLGTEALGAAEVVLVPALAVDRNGTRLGKGKGFYDRALRFASSDAVFIVLVRDEELVTRLPAEPHDVTMDWAVTPGRGLIKVG</sequence>
<dbReference type="GO" id="GO:0005524">
    <property type="term" value="F:ATP binding"/>
    <property type="evidence" value="ECO:0007669"/>
    <property type="project" value="UniProtKB-KW"/>
</dbReference>
<dbReference type="InterPro" id="IPR024185">
    <property type="entry name" value="FTHF_cligase-like_sf"/>
</dbReference>
<protein>
    <recommendedName>
        <fullName evidence="5">5-formyltetrahydrofolate cyclo-ligase</fullName>
        <ecNumber evidence="5">6.3.3.2</ecNumber>
    </recommendedName>
</protein>
<dbReference type="RefSeq" id="WP_132877496.1">
    <property type="nucleotide sequence ID" value="NZ_SLXQ01000005.1"/>
</dbReference>
<reference evidence="6 7" key="1">
    <citation type="submission" date="2019-03" db="EMBL/GenBank/DDBJ databases">
        <title>Genomic Encyclopedia of Type Strains, Phase IV (KMG-IV): sequencing the most valuable type-strain genomes for metagenomic binning, comparative biology and taxonomic classification.</title>
        <authorList>
            <person name="Goeker M."/>
        </authorList>
    </citation>
    <scope>NUCLEOTIDE SEQUENCE [LARGE SCALE GENOMIC DNA]</scope>
    <source>
        <strain evidence="6 7">DSM 45765</strain>
    </source>
</reference>
<dbReference type="InterPro" id="IPR002698">
    <property type="entry name" value="FTHF_cligase"/>
</dbReference>
<feature type="binding site" evidence="4">
    <location>
        <begin position="139"/>
        <end position="147"/>
    </location>
    <ligand>
        <name>ATP</name>
        <dbReference type="ChEBI" id="CHEBI:30616"/>
    </ligand>
</feature>
<dbReference type="EMBL" id="SLXQ01000005">
    <property type="protein sequence ID" value="TCP53045.1"/>
    <property type="molecule type" value="Genomic_DNA"/>
</dbReference>